<evidence type="ECO:0000313" key="1">
    <source>
        <dbReference type="EMBL" id="MDO1585434.1"/>
    </source>
</evidence>
<dbReference type="Proteomes" id="UP001169006">
    <property type="component" value="Unassembled WGS sequence"/>
</dbReference>
<dbReference type="EMBL" id="JAUKWQ010000015">
    <property type="protein sequence ID" value="MDO1585434.1"/>
    <property type="molecule type" value="Genomic_DNA"/>
</dbReference>
<protein>
    <submittedName>
        <fullName evidence="1">Uncharacterized protein</fullName>
    </submittedName>
</protein>
<name>A0ABT8T3V5_9HYPH</name>
<reference evidence="1" key="2">
    <citation type="submission" date="2023-07" db="EMBL/GenBank/DDBJ databases">
        <authorList>
            <person name="Sun H."/>
        </authorList>
    </citation>
    <scope>NUCLEOTIDE SEQUENCE</scope>
    <source>
        <strain evidence="1">05753</strain>
    </source>
</reference>
<accession>A0ABT8T3V5</accession>
<comment type="caution">
    <text evidence="1">The sequence shown here is derived from an EMBL/GenBank/DDBJ whole genome shotgun (WGS) entry which is preliminary data.</text>
</comment>
<evidence type="ECO:0000313" key="2">
    <source>
        <dbReference type="Proteomes" id="UP001169006"/>
    </source>
</evidence>
<sequence length="49" mass="5682">MTLLVVWQASVAERQWSLSQLIFDFHFGKGGLQNCYKTLFAAQFMIRSL</sequence>
<reference evidence="1" key="1">
    <citation type="journal article" date="2015" name="Int. J. Syst. Evol. Microbiol.">
        <title>Rhizobium oryzicola sp. nov., potential plant-growth-promoting endophytic bacteria isolated from rice roots.</title>
        <authorList>
            <person name="Zhang X.X."/>
            <person name="Gao J.S."/>
            <person name="Cao Y.H."/>
            <person name="Sheirdil R.A."/>
            <person name="Wang X.C."/>
            <person name="Zhang L."/>
        </authorList>
    </citation>
    <scope>NUCLEOTIDE SEQUENCE</scope>
    <source>
        <strain evidence="1">05753</strain>
    </source>
</reference>
<dbReference type="RefSeq" id="WP_302079718.1">
    <property type="nucleotide sequence ID" value="NZ_JAUKWQ010000015.1"/>
</dbReference>
<organism evidence="1 2">
    <name type="scientific">Rhizobium oryzicola</name>
    <dbReference type="NCBI Taxonomy" id="1232668"/>
    <lineage>
        <taxon>Bacteria</taxon>
        <taxon>Pseudomonadati</taxon>
        <taxon>Pseudomonadota</taxon>
        <taxon>Alphaproteobacteria</taxon>
        <taxon>Hyphomicrobiales</taxon>
        <taxon>Rhizobiaceae</taxon>
        <taxon>Rhizobium/Agrobacterium group</taxon>
        <taxon>Rhizobium</taxon>
    </lineage>
</organism>
<gene>
    <name evidence="1" type="ORF">Q2T52_25365</name>
</gene>
<proteinExistence type="predicted"/>
<keyword evidence="2" id="KW-1185">Reference proteome</keyword>